<keyword evidence="3 4" id="KW-0732">Signal</keyword>
<dbReference type="PANTHER" id="PTHR46847:SF1">
    <property type="entry name" value="D-ALLOSE-BINDING PERIPLASMIC PROTEIN-RELATED"/>
    <property type="match status" value="1"/>
</dbReference>
<dbReference type="Pfam" id="PF13407">
    <property type="entry name" value="Peripla_BP_4"/>
    <property type="match status" value="1"/>
</dbReference>
<dbReference type="Proteomes" id="UP000671995">
    <property type="component" value="Chromosome"/>
</dbReference>
<dbReference type="RefSeq" id="WP_210116686.1">
    <property type="nucleotide sequence ID" value="NZ_CP054257.1"/>
</dbReference>
<gene>
    <name evidence="6" type="ORF">HRI96_07065</name>
</gene>
<evidence type="ECO:0000313" key="6">
    <source>
        <dbReference type="EMBL" id="QTQ11972.1"/>
    </source>
</evidence>
<sequence length="341" mass="36733">MKKLLVLFCMAMVSTSFVFSRGSTDVEKAQMSNSDKTLVLIPKTTSSQFWVNIYNGAKAAAKELGYKEVKFQGPSSGADVTTQINIFNDVLTSKPDGIMIAVTDQKALKKPIEDAIAKGAAVITVNSGINSEVVKAHVATDNYLAGSMAADTLAKLIGEKGTVIDIGVDPTSETGRAREDGFRDQIKKQYPKIKVLPVQFAYGDVAKAMNITSDMLTGNPDVVGIYAAQDAGGTGAAQILRQRDMKGKIKLVSFDASPDEFSLFMEGFMDALIVQDPYNQGYMGVYALHEVMSGSVTKSKFIETPVKIITKQNLAKKDVYSLLITDANIKKILDKAGITGE</sequence>
<feature type="chain" id="PRO_5037793140" evidence="4">
    <location>
        <begin position="21"/>
        <end position="341"/>
    </location>
</feature>
<evidence type="ECO:0000256" key="1">
    <source>
        <dbReference type="ARBA" id="ARBA00004196"/>
    </source>
</evidence>
<feature type="domain" description="Periplasmic binding protein" evidence="5">
    <location>
        <begin position="39"/>
        <end position="294"/>
    </location>
</feature>
<comment type="subcellular location">
    <subcellularLocation>
        <location evidence="1">Cell envelope</location>
    </subcellularLocation>
</comment>
<evidence type="ECO:0000313" key="7">
    <source>
        <dbReference type="Proteomes" id="UP000671995"/>
    </source>
</evidence>
<dbReference type="GO" id="GO:0030313">
    <property type="term" value="C:cell envelope"/>
    <property type="evidence" value="ECO:0007669"/>
    <property type="project" value="UniProtKB-SubCell"/>
</dbReference>
<evidence type="ECO:0000256" key="3">
    <source>
        <dbReference type="ARBA" id="ARBA00022729"/>
    </source>
</evidence>
<dbReference type="PANTHER" id="PTHR46847">
    <property type="entry name" value="D-ALLOSE-BINDING PERIPLASMIC PROTEIN-RELATED"/>
    <property type="match status" value="1"/>
</dbReference>
<dbReference type="CDD" id="cd20008">
    <property type="entry name" value="PBP1_ABC_sugar_binding-like"/>
    <property type="match status" value="1"/>
</dbReference>
<name>A0A975F041_9SPIR</name>
<dbReference type="EMBL" id="CP054257">
    <property type="protein sequence ID" value="QTQ11972.1"/>
    <property type="molecule type" value="Genomic_DNA"/>
</dbReference>
<evidence type="ECO:0000259" key="5">
    <source>
        <dbReference type="Pfam" id="PF13407"/>
    </source>
</evidence>
<protein>
    <submittedName>
        <fullName evidence="6">ABC transporter substrate-binding protein</fullName>
    </submittedName>
</protein>
<evidence type="ECO:0000256" key="2">
    <source>
        <dbReference type="ARBA" id="ARBA00007639"/>
    </source>
</evidence>
<reference evidence="6" key="1">
    <citation type="submission" date="2020-05" db="EMBL/GenBank/DDBJ databases">
        <authorList>
            <person name="Zeng H."/>
            <person name="Chan Y.K."/>
            <person name="Watt R.M."/>
        </authorList>
    </citation>
    <scope>NUCLEOTIDE SEQUENCE</scope>
    <source>
        <strain evidence="6">ATCC 700773</strain>
    </source>
</reference>
<dbReference type="GO" id="GO:0030246">
    <property type="term" value="F:carbohydrate binding"/>
    <property type="evidence" value="ECO:0007669"/>
    <property type="project" value="UniProtKB-ARBA"/>
</dbReference>
<reference evidence="6" key="2">
    <citation type="journal article" date="2021" name="Microbiol. Resour. Announc.">
        <title>Complete Genome Sequences of Three Human Oral Treponema parvum Isolates.</title>
        <authorList>
            <person name="Zeng H."/>
            <person name="Watt R.M."/>
        </authorList>
    </citation>
    <scope>NUCLEOTIDE SEQUENCE</scope>
    <source>
        <strain evidence="6">ATCC 700773</strain>
    </source>
</reference>
<organism evidence="6 7">
    <name type="scientific">Treponema parvum</name>
    <dbReference type="NCBI Taxonomy" id="138851"/>
    <lineage>
        <taxon>Bacteria</taxon>
        <taxon>Pseudomonadati</taxon>
        <taxon>Spirochaetota</taxon>
        <taxon>Spirochaetia</taxon>
        <taxon>Spirochaetales</taxon>
        <taxon>Treponemataceae</taxon>
        <taxon>Treponema</taxon>
    </lineage>
</organism>
<evidence type="ECO:0000256" key="4">
    <source>
        <dbReference type="SAM" id="SignalP"/>
    </source>
</evidence>
<dbReference type="AlphaFoldDB" id="A0A975F041"/>
<dbReference type="SUPFAM" id="SSF53822">
    <property type="entry name" value="Periplasmic binding protein-like I"/>
    <property type="match status" value="1"/>
</dbReference>
<dbReference type="InterPro" id="IPR025997">
    <property type="entry name" value="SBP_2_dom"/>
</dbReference>
<comment type="similarity">
    <text evidence="2">Belongs to the bacterial solute-binding protein 2 family.</text>
</comment>
<proteinExistence type="inferred from homology"/>
<accession>A0A975F041</accession>
<feature type="signal peptide" evidence="4">
    <location>
        <begin position="1"/>
        <end position="20"/>
    </location>
</feature>
<dbReference type="InterPro" id="IPR028082">
    <property type="entry name" value="Peripla_BP_I"/>
</dbReference>
<dbReference type="Gene3D" id="3.40.50.2300">
    <property type="match status" value="2"/>
</dbReference>